<organism>
    <name type="scientific">Serpula lacrymans var. lacrymans (strain S7.9)</name>
    <name type="common">Dry rot fungus</name>
    <dbReference type="NCBI Taxonomy" id="578457"/>
    <lineage>
        <taxon>Eukaryota</taxon>
        <taxon>Fungi</taxon>
        <taxon>Dikarya</taxon>
        <taxon>Basidiomycota</taxon>
        <taxon>Agaricomycotina</taxon>
        <taxon>Agaricomycetes</taxon>
        <taxon>Agaricomycetidae</taxon>
        <taxon>Boletales</taxon>
        <taxon>Coniophorineae</taxon>
        <taxon>Serpulaceae</taxon>
        <taxon>Serpula</taxon>
    </lineage>
</organism>
<dbReference type="OrthoDB" id="4085451at2759"/>
<dbReference type="Proteomes" id="UP000008064">
    <property type="component" value="Unassembled WGS sequence"/>
</dbReference>
<proteinExistence type="predicted"/>
<dbReference type="HOGENOM" id="CLU_095043_0_0_1"/>
<dbReference type="KEGG" id="sla:SERLADRAFT_375029"/>
<protein>
    <submittedName>
        <fullName evidence="2">Uncharacterized protein</fullName>
    </submittedName>
</protein>
<name>F8PE24_SERL9</name>
<sequence>MGSATSKAARKLPREKPSWAGARASDVGTNAARPVASEVKNEAIDKDSRDPHFMSNLQRLGPVPVDHHMQTIRTADHFKHMYQTRAQSEAEASSSNSVQNRMLGSTLSDLLDARTAASSQKELDALADKYNIDMEKFTELSRYVNSPSIDEDTIVVSTDGDGEEVRSMTAIWRGPNFGDTRHR</sequence>
<evidence type="ECO:0000313" key="2">
    <source>
        <dbReference type="EMBL" id="EGO18621.1"/>
    </source>
</evidence>
<dbReference type="GeneID" id="18810560"/>
<gene>
    <name evidence="2" type="ORF">SERLADRAFT_375029</name>
</gene>
<evidence type="ECO:0000256" key="1">
    <source>
        <dbReference type="SAM" id="MobiDB-lite"/>
    </source>
</evidence>
<dbReference type="EMBL" id="GL945447">
    <property type="protein sequence ID" value="EGO18621.1"/>
    <property type="molecule type" value="Genomic_DNA"/>
</dbReference>
<reference evidence="2" key="1">
    <citation type="submission" date="2011-04" db="EMBL/GenBank/DDBJ databases">
        <title>Evolution of plant cell wall degrading machinery underlies the functional diversity of forest fungi.</title>
        <authorList>
            <consortium name="US DOE Joint Genome Institute (JGI-PGF)"/>
            <person name="Eastwood D.C."/>
            <person name="Floudas D."/>
            <person name="Binder M."/>
            <person name="Majcherczyk A."/>
            <person name="Schneider P."/>
            <person name="Aerts A."/>
            <person name="Asiegbu F.O."/>
            <person name="Baker S.E."/>
            <person name="Barry K."/>
            <person name="Bendiksby M."/>
            <person name="Blumentritt M."/>
            <person name="Coutinho P.M."/>
            <person name="Cullen D."/>
            <person name="Cullen D."/>
            <person name="Gathman A."/>
            <person name="Goodell B."/>
            <person name="Henrissat B."/>
            <person name="Ihrmark K."/>
            <person name="Kauserud H."/>
            <person name="Kohler A."/>
            <person name="LaButti K."/>
            <person name="Lapidus A."/>
            <person name="Lavin J.L."/>
            <person name="Lee Y.-H."/>
            <person name="Lindquist E."/>
            <person name="Lilly W."/>
            <person name="Lucas S."/>
            <person name="Morin E."/>
            <person name="Murat C."/>
            <person name="Oguiza J.A."/>
            <person name="Park J."/>
            <person name="Pisabarro A.G."/>
            <person name="Riley R."/>
            <person name="Rosling A."/>
            <person name="Salamov A."/>
            <person name="Schmidt O."/>
            <person name="Schmutz J."/>
            <person name="Skrede I."/>
            <person name="Stenlid J."/>
            <person name="Wiebenga A."/>
            <person name="Xie X."/>
            <person name="Kues U."/>
            <person name="Hibbett D.S."/>
            <person name="Hoffmeister D."/>
            <person name="Hogberg N."/>
            <person name="Martin F."/>
            <person name="Grigoriev I.V."/>
            <person name="Watkinson S.C."/>
        </authorList>
    </citation>
    <scope>NUCLEOTIDE SEQUENCE</scope>
    <source>
        <strain evidence="2">S7.9</strain>
    </source>
</reference>
<feature type="compositionally biased region" description="Basic and acidic residues" evidence="1">
    <location>
        <begin position="39"/>
        <end position="52"/>
    </location>
</feature>
<accession>F8PE24</accession>
<dbReference type="AlphaFoldDB" id="F8PE24"/>
<feature type="region of interest" description="Disordered" evidence="1">
    <location>
        <begin position="1"/>
        <end position="59"/>
    </location>
</feature>
<dbReference type="RefSeq" id="XP_007324648.1">
    <property type="nucleotide sequence ID" value="XM_007324586.1"/>
</dbReference>